<evidence type="ECO:0000256" key="1">
    <source>
        <dbReference type="SAM" id="MobiDB-lite"/>
    </source>
</evidence>
<dbReference type="Proteomes" id="UP001221898">
    <property type="component" value="Unassembled WGS sequence"/>
</dbReference>
<accession>A0AAD7RBH9</accession>
<sequence>MVVMAIVTMTIGTRHQHQAGVSPSSPPRGQGPPSPSWVPGPGWLVLSVSLLECREQHTVLLASGLLGSCYALLSSQPCQITSSLVTVVIGESWWSTAQQPSDDHSPGGQQPSDDHSSQPPPNMAAVNEASHSCWVSCSSVPKQLSWVSFSVEEV</sequence>
<dbReference type="AlphaFoldDB" id="A0AAD7RBH9"/>
<name>A0AAD7RBH9_9TELE</name>
<reference evidence="2" key="1">
    <citation type="journal article" date="2023" name="Science">
        <title>Genome structures resolve the early diversification of teleost fishes.</title>
        <authorList>
            <person name="Parey E."/>
            <person name="Louis A."/>
            <person name="Montfort J."/>
            <person name="Bouchez O."/>
            <person name="Roques C."/>
            <person name="Iampietro C."/>
            <person name="Lluch J."/>
            <person name="Castinel A."/>
            <person name="Donnadieu C."/>
            <person name="Desvignes T."/>
            <person name="Floi Bucao C."/>
            <person name="Jouanno E."/>
            <person name="Wen M."/>
            <person name="Mejri S."/>
            <person name="Dirks R."/>
            <person name="Jansen H."/>
            <person name="Henkel C."/>
            <person name="Chen W.J."/>
            <person name="Zahm M."/>
            <person name="Cabau C."/>
            <person name="Klopp C."/>
            <person name="Thompson A.W."/>
            <person name="Robinson-Rechavi M."/>
            <person name="Braasch I."/>
            <person name="Lecointre G."/>
            <person name="Bobe J."/>
            <person name="Postlethwait J.H."/>
            <person name="Berthelot C."/>
            <person name="Roest Crollius H."/>
            <person name="Guiguen Y."/>
        </authorList>
    </citation>
    <scope>NUCLEOTIDE SEQUENCE</scope>
    <source>
        <strain evidence="2">NC1722</strain>
    </source>
</reference>
<feature type="compositionally biased region" description="Pro residues" evidence="1">
    <location>
        <begin position="24"/>
        <end position="36"/>
    </location>
</feature>
<keyword evidence="3" id="KW-1185">Reference proteome</keyword>
<comment type="caution">
    <text evidence="2">The sequence shown here is derived from an EMBL/GenBank/DDBJ whole genome shotgun (WGS) entry which is preliminary data.</text>
</comment>
<feature type="region of interest" description="Disordered" evidence="1">
    <location>
        <begin position="96"/>
        <end position="125"/>
    </location>
</feature>
<proteinExistence type="predicted"/>
<evidence type="ECO:0000313" key="2">
    <source>
        <dbReference type="EMBL" id="KAJ8373107.1"/>
    </source>
</evidence>
<dbReference type="EMBL" id="JAINUG010000373">
    <property type="protein sequence ID" value="KAJ8373107.1"/>
    <property type="molecule type" value="Genomic_DNA"/>
</dbReference>
<organism evidence="2 3">
    <name type="scientific">Aldrovandia affinis</name>
    <dbReference type="NCBI Taxonomy" id="143900"/>
    <lineage>
        <taxon>Eukaryota</taxon>
        <taxon>Metazoa</taxon>
        <taxon>Chordata</taxon>
        <taxon>Craniata</taxon>
        <taxon>Vertebrata</taxon>
        <taxon>Euteleostomi</taxon>
        <taxon>Actinopterygii</taxon>
        <taxon>Neopterygii</taxon>
        <taxon>Teleostei</taxon>
        <taxon>Notacanthiformes</taxon>
        <taxon>Halosauridae</taxon>
        <taxon>Aldrovandia</taxon>
    </lineage>
</organism>
<protein>
    <submittedName>
        <fullName evidence="2">Uncharacterized protein</fullName>
    </submittedName>
</protein>
<gene>
    <name evidence="2" type="ORF">AAFF_G00271120</name>
</gene>
<evidence type="ECO:0000313" key="3">
    <source>
        <dbReference type="Proteomes" id="UP001221898"/>
    </source>
</evidence>
<feature type="region of interest" description="Disordered" evidence="1">
    <location>
        <begin position="14"/>
        <end position="36"/>
    </location>
</feature>